<accession>A0A645HBA5</accession>
<gene>
    <name evidence="1" type="ORF">SDC9_183298</name>
</gene>
<reference evidence="1" key="1">
    <citation type="submission" date="2019-08" db="EMBL/GenBank/DDBJ databases">
        <authorList>
            <person name="Kucharzyk K."/>
            <person name="Murdoch R.W."/>
            <person name="Higgins S."/>
            <person name="Loffler F."/>
        </authorList>
    </citation>
    <scope>NUCLEOTIDE SEQUENCE</scope>
</reference>
<sequence length="81" mass="9371">MEELVGKGEVIRKDARQFAGELVQKGEEQREELKKLISEEVTKALDHVNVARKEDLITKDEIREIVREQVRQALLENEGTK</sequence>
<name>A0A645HBA5_9ZZZZ</name>
<organism evidence="1">
    <name type="scientific">bioreactor metagenome</name>
    <dbReference type="NCBI Taxonomy" id="1076179"/>
    <lineage>
        <taxon>unclassified sequences</taxon>
        <taxon>metagenomes</taxon>
        <taxon>ecological metagenomes</taxon>
    </lineage>
</organism>
<proteinExistence type="predicted"/>
<dbReference type="EMBL" id="VSSQ01089602">
    <property type="protein sequence ID" value="MPN35796.1"/>
    <property type="molecule type" value="Genomic_DNA"/>
</dbReference>
<dbReference type="AlphaFoldDB" id="A0A645HBA5"/>
<evidence type="ECO:0000313" key="1">
    <source>
        <dbReference type="EMBL" id="MPN35796.1"/>
    </source>
</evidence>
<protein>
    <submittedName>
        <fullName evidence="1">Uncharacterized protein</fullName>
    </submittedName>
</protein>
<comment type="caution">
    <text evidence="1">The sequence shown here is derived from an EMBL/GenBank/DDBJ whole genome shotgun (WGS) entry which is preliminary data.</text>
</comment>